<evidence type="ECO:0000256" key="6">
    <source>
        <dbReference type="ARBA" id="ARBA00022737"/>
    </source>
</evidence>
<evidence type="ECO:0000256" key="1">
    <source>
        <dbReference type="ARBA" id="ARBA00001031"/>
    </source>
</evidence>
<accession>A0AAD1MXB1</accession>
<dbReference type="EC" id="2.6.1.16" evidence="2"/>
<dbReference type="InterPro" id="IPR029055">
    <property type="entry name" value="Ntn_hydrolases_N"/>
</dbReference>
<organism evidence="10 11">
    <name type="scientific">Mycolicibacterium litorale</name>
    <dbReference type="NCBI Taxonomy" id="758802"/>
    <lineage>
        <taxon>Bacteria</taxon>
        <taxon>Bacillati</taxon>
        <taxon>Actinomycetota</taxon>
        <taxon>Actinomycetes</taxon>
        <taxon>Mycobacteriales</taxon>
        <taxon>Mycobacteriaceae</taxon>
        <taxon>Mycolicibacterium</taxon>
    </lineage>
</organism>
<dbReference type="NCBIfam" id="TIGR01135">
    <property type="entry name" value="glmS"/>
    <property type="match status" value="1"/>
</dbReference>
<dbReference type="GO" id="GO:0004360">
    <property type="term" value="F:glutamine-fructose-6-phosphate transaminase (isomerizing) activity"/>
    <property type="evidence" value="ECO:0007669"/>
    <property type="project" value="UniProtKB-EC"/>
</dbReference>
<proteinExistence type="predicted"/>
<keyword evidence="5" id="KW-0808">Transferase</keyword>
<dbReference type="PROSITE" id="PS51278">
    <property type="entry name" value="GATASE_TYPE_2"/>
    <property type="match status" value="1"/>
</dbReference>
<dbReference type="PROSITE" id="PS51464">
    <property type="entry name" value="SIS"/>
    <property type="match status" value="2"/>
</dbReference>
<dbReference type="EMBL" id="AP022586">
    <property type="protein sequence ID" value="BBY19351.1"/>
    <property type="molecule type" value="Genomic_DNA"/>
</dbReference>
<keyword evidence="7" id="KW-0315">Glutamine amidotransferase</keyword>
<dbReference type="GO" id="GO:0006002">
    <property type="term" value="P:fructose 6-phosphate metabolic process"/>
    <property type="evidence" value="ECO:0007669"/>
    <property type="project" value="TreeGrafter"/>
</dbReference>
<dbReference type="Gene3D" id="3.40.50.10490">
    <property type="entry name" value="Glucose-6-phosphate isomerase like protein, domain 1"/>
    <property type="match status" value="2"/>
</dbReference>
<keyword evidence="6" id="KW-0677">Repeat</keyword>
<dbReference type="RefSeq" id="WP_134056579.1">
    <property type="nucleotide sequence ID" value="NZ_AP022586.1"/>
</dbReference>
<dbReference type="InterPro" id="IPR047084">
    <property type="entry name" value="GFAT_N"/>
</dbReference>
<dbReference type="GO" id="GO:0097367">
    <property type="term" value="F:carbohydrate derivative binding"/>
    <property type="evidence" value="ECO:0007669"/>
    <property type="project" value="InterPro"/>
</dbReference>
<dbReference type="CDD" id="cd05008">
    <property type="entry name" value="SIS_GlmS_GlmD_1"/>
    <property type="match status" value="1"/>
</dbReference>
<evidence type="ECO:0000259" key="9">
    <source>
        <dbReference type="PROSITE" id="PS51464"/>
    </source>
</evidence>
<feature type="domain" description="SIS" evidence="9">
    <location>
        <begin position="456"/>
        <end position="586"/>
    </location>
</feature>
<name>A0AAD1MXB1_9MYCO</name>
<comment type="catalytic activity">
    <reaction evidence="1">
        <text>D-fructose 6-phosphate + L-glutamine = D-glucosamine 6-phosphate + L-glutamate</text>
        <dbReference type="Rhea" id="RHEA:13237"/>
        <dbReference type="ChEBI" id="CHEBI:29985"/>
        <dbReference type="ChEBI" id="CHEBI:58359"/>
        <dbReference type="ChEBI" id="CHEBI:58725"/>
        <dbReference type="ChEBI" id="CHEBI:61527"/>
        <dbReference type="EC" id="2.6.1.16"/>
    </reaction>
</comment>
<dbReference type="Proteomes" id="UP000466607">
    <property type="component" value="Chromosome"/>
</dbReference>
<dbReference type="GO" id="GO:0006047">
    <property type="term" value="P:UDP-N-acetylglucosamine metabolic process"/>
    <property type="evidence" value="ECO:0007669"/>
    <property type="project" value="TreeGrafter"/>
</dbReference>
<dbReference type="PANTHER" id="PTHR10937">
    <property type="entry name" value="GLUCOSAMINE--FRUCTOSE-6-PHOSPHATE AMINOTRANSFERASE, ISOMERIZING"/>
    <property type="match status" value="1"/>
</dbReference>
<dbReference type="Pfam" id="PF13522">
    <property type="entry name" value="GATase_6"/>
    <property type="match status" value="1"/>
</dbReference>
<evidence type="ECO:0000256" key="7">
    <source>
        <dbReference type="ARBA" id="ARBA00022962"/>
    </source>
</evidence>
<evidence type="ECO:0000256" key="3">
    <source>
        <dbReference type="ARBA" id="ARBA00016090"/>
    </source>
</evidence>
<feature type="domain" description="Glutamine amidotransferase type-2" evidence="8">
    <location>
        <begin position="2"/>
        <end position="221"/>
    </location>
</feature>
<reference evidence="10 11" key="1">
    <citation type="journal article" date="2019" name="Emerg. Microbes Infect.">
        <title>Comprehensive subspecies identification of 175 nontuberculous mycobacteria species based on 7547 genomic profiles.</title>
        <authorList>
            <person name="Matsumoto Y."/>
            <person name="Kinjo T."/>
            <person name="Motooka D."/>
            <person name="Nabeya D."/>
            <person name="Jung N."/>
            <person name="Uechi K."/>
            <person name="Horii T."/>
            <person name="Iida T."/>
            <person name="Fujita J."/>
            <person name="Nakamura S."/>
        </authorList>
    </citation>
    <scope>NUCLEOTIDE SEQUENCE [LARGE SCALE GENOMIC DNA]</scope>
    <source>
        <strain evidence="10 11">JCM 17423</strain>
    </source>
</reference>
<keyword evidence="4 10" id="KW-0032">Aminotransferase</keyword>
<gene>
    <name evidence="10" type="primary">glmS_2</name>
    <name evidence="10" type="ORF">MLIT_49430</name>
</gene>
<sequence length="596" mass="62627">MCGIVACRTSRPAVEYLRVALRRLEYRGYDSVGVALRTVTGDVARLRTTGRINALDQLVDQWAGTRLDGAGLGHTRWATHGAVTEANAHPHTDCTGRITLVHNGIVENADELRDELRAGGHRFATSVDSEVLCHLVEHARARCGDLFEAVELALSRVKGSWALAAMEAQAGRIVVAANGSPLLVAHAPHGDFAASDIGAIAEWVDEYRVLDDGDVVELAASGRWSRRGGVAGQRPAAIKCTWHACDADRAGYADFMAKEIDEQPEAVSRVLDQLGGGIATGELWAGLGLPPFTRLRVIGCGTSLNAGQVIGHAVRRLGGIPTAITVASEAAEEIPDASQLCLAISQSGETADVLHAMESTAVSGSPVVALTNNPHATLARRAHAVVECAAGTEIGVAATKTFVCQIVAGVALMISALVATNRLASATANRLVDDLRRLPDQLFAAATVAKCVVPPIVDQVGTATGFIFLSRGAGLPYAAEGALKLKELSYRWAEHYPAGELKHGPLALISTGTPVVVIDNGDPKLALNMAEVRARGGHVVSIGPAGCDVPLADIRQQPWGPLESAVPLQIFARNLALALGRDVDKPRNLAKSVTVE</sequence>
<dbReference type="NCBIfam" id="NF001484">
    <property type="entry name" value="PRK00331.1"/>
    <property type="match status" value="1"/>
</dbReference>
<dbReference type="PANTHER" id="PTHR10937:SF0">
    <property type="entry name" value="GLUTAMINE--FRUCTOSE-6-PHOSPHATE TRANSAMINASE (ISOMERIZING)"/>
    <property type="match status" value="1"/>
</dbReference>
<dbReference type="SUPFAM" id="SSF56235">
    <property type="entry name" value="N-terminal nucleophile aminohydrolases (Ntn hydrolases)"/>
    <property type="match status" value="1"/>
</dbReference>
<protein>
    <recommendedName>
        <fullName evidence="3">Glutamine--fructose-6-phosphate aminotransferase [isomerizing]</fullName>
        <ecNumber evidence="2">2.6.1.16</ecNumber>
    </recommendedName>
</protein>
<dbReference type="AlphaFoldDB" id="A0AAD1MXB1"/>
<evidence type="ECO:0000256" key="2">
    <source>
        <dbReference type="ARBA" id="ARBA00012916"/>
    </source>
</evidence>
<dbReference type="InterPro" id="IPR005855">
    <property type="entry name" value="GFAT"/>
</dbReference>
<evidence type="ECO:0000259" key="8">
    <source>
        <dbReference type="PROSITE" id="PS51278"/>
    </source>
</evidence>
<dbReference type="InterPro" id="IPR046348">
    <property type="entry name" value="SIS_dom_sf"/>
</dbReference>
<keyword evidence="11" id="KW-1185">Reference proteome</keyword>
<dbReference type="SUPFAM" id="SSF53697">
    <property type="entry name" value="SIS domain"/>
    <property type="match status" value="1"/>
</dbReference>
<evidence type="ECO:0000313" key="10">
    <source>
        <dbReference type="EMBL" id="BBY19351.1"/>
    </source>
</evidence>
<dbReference type="Gene3D" id="3.60.20.10">
    <property type="entry name" value="Glutamine Phosphoribosylpyrophosphate, subunit 1, domain 1"/>
    <property type="match status" value="1"/>
</dbReference>
<dbReference type="InterPro" id="IPR017932">
    <property type="entry name" value="GATase_2_dom"/>
</dbReference>
<dbReference type="GO" id="GO:0006487">
    <property type="term" value="P:protein N-linked glycosylation"/>
    <property type="evidence" value="ECO:0007669"/>
    <property type="project" value="TreeGrafter"/>
</dbReference>
<dbReference type="CDD" id="cd00714">
    <property type="entry name" value="GFAT"/>
    <property type="match status" value="1"/>
</dbReference>
<dbReference type="CDD" id="cd05009">
    <property type="entry name" value="SIS_GlmS_GlmD_2"/>
    <property type="match status" value="1"/>
</dbReference>
<feature type="domain" description="SIS" evidence="9">
    <location>
        <begin position="279"/>
        <end position="424"/>
    </location>
</feature>
<dbReference type="InterPro" id="IPR001347">
    <property type="entry name" value="SIS_dom"/>
</dbReference>
<evidence type="ECO:0000313" key="11">
    <source>
        <dbReference type="Proteomes" id="UP000466607"/>
    </source>
</evidence>
<dbReference type="InterPro" id="IPR035466">
    <property type="entry name" value="GlmS/AgaS_SIS"/>
</dbReference>
<evidence type="ECO:0000256" key="5">
    <source>
        <dbReference type="ARBA" id="ARBA00022679"/>
    </source>
</evidence>
<dbReference type="InterPro" id="IPR035490">
    <property type="entry name" value="GlmS/FrlB_SIS"/>
</dbReference>
<evidence type="ECO:0000256" key="4">
    <source>
        <dbReference type="ARBA" id="ARBA00022576"/>
    </source>
</evidence>
<dbReference type="Pfam" id="PF01380">
    <property type="entry name" value="SIS"/>
    <property type="match status" value="2"/>
</dbReference>